<dbReference type="GO" id="GO:0005737">
    <property type="term" value="C:cytoplasm"/>
    <property type="evidence" value="ECO:0007669"/>
    <property type="project" value="TreeGrafter"/>
</dbReference>
<evidence type="ECO:0000313" key="3">
    <source>
        <dbReference type="Proteomes" id="UP000593562"/>
    </source>
</evidence>
<dbReference type="Gene3D" id="1.10.1900.10">
    <property type="entry name" value="c-terminal domain of poly(a) binding protein"/>
    <property type="match status" value="1"/>
</dbReference>
<dbReference type="PANTHER" id="PTHR46276">
    <property type="entry name" value="E3 UBIQUITIN-PROTEIN LIGASE UBR5"/>
    <property type="match status" value="1"/>
</dbReference>
<keyword evidence="3" id="KW-1185">Reference proteome</keyword>
<dbReference type="GO" id="GO:0090263">
    <property type="term" value="P:positive regulation of canonical Wnt signaling pathway"/>
    <property type="evidence" value="ECO:0007669"/>
    <property type="project" value="TreeGrafter"/>
</dbReference>
<reference evidence="2 3" key="1">
    <citation type="journal article" date="2020" name="Nat. Commun.">
        <title>Genome of Tripterygium wilfordii and identification of cytochrome P450 involved in triptolide biosynthesis.</title>
        <authorList>
            <person name="Tu L."/>
            <person name="Su P."/>
            <person name="Zhang Z."/>
            <person name="Gao L."/>
            <person name="Wang J."/>
            <person name="Hu T."/>
            <person name="Zhou J."/>
            <person name="Zhang Y."/>
            <person name="Zhao Y."/>
            <person name="Liu Y."/>
            <person name="Song Y."/>
            <person name="Tong Y."/>
            <person name="Lu Y."/>
            <person name="Yang J."/>
            <person name="Xu C."/>
            <person name="Jia M."/>
            <person name="Peters R.J."/>
            <person name="Huang L."/>
            <person name="Gao W."/>
        </authorList>
    </citation>
    <scope>NUCLEOTIDE SEQUENCE [LARGE SCALE GENOMIC DNA]</scope>
    <source>
        <strain evidence="3">cv. XIE 37</strain>
        <tissue evidence="2">Leaf</tissue>
    </source>
</reference>
<dbReference type="EMBL" id="JAAARO010000015">
    <property type="protein sequence ID" value="KAF5735739.1"/>
    <property type="molecule type" value="Genomic_DNA"/>
</dbReference>
<dbReference type="AlphaFoldDB" id="A0A7J7CP07"/>
<proteinExistence type="predicted"/>
<sequence>MVLVLIRNLNAKIRTLVAQDAKHNHPRFMDRLMEAMYESGTAWKAIPSPHSLFTLPRHSTVSFLRRIFRNRPVGQLFAFPLCMADKWDDLHLRRFLANDHLHLKVHPYLYIFSFSGIDCDLKLSGDLRLGRKTEKVYLYTELLKLMDSIWSYDQSKVNTVENNMDITLRLGMPYSVQSYSWNSQTITHDIIPSRLNINTIGSSNQSQRAVDSIWAYDQTNHNSVENNMDITQRLGLLNSDRRYSWNRLTLTPNDIIPSLPNINAIGSFGQSQRAGDSIWAYDQTNHNSLVENNMDITRRLGLLNSNQRYSWNRHTITPNDIIPSRPNINAIGSFGQLSQRPVAQHGLGSAQWTQQPLALLPRGHLNHYLPGCNTPMRNAGVGQAMHRTPYVQQGWGQQHGVHCGQGFVQQHQRHVRSNLQQMFPRGCFHCYPPRFNTRGFTGALPFQVSVGTMAGALATATHEQQRIMLGELLYPRVEQFVPDVAAKVTGMLLEMDRKEILFLLESPNALSLKVAEAIAVLREANQQQKDNLAGQLGFVSLNDQD</sequence>
<evidence type="ECO:0000259" key="1">
    <source>
        <dbReference type="PROSITE" id="PS51309"/>
    </source>
</evidence>
<dbReference type="InParanoid" id="A0A7J7CP07"/>
<feature type="domain" description="PABC" evidence="1">
    <location>
        <begin position="449"/>
        <end position="526"/>
    </location>
</feature>
<dbReference type="InterPro" id="IPR002004">
    <property type="entry name" value="PABP_HYD_C"/>
</dbReference>
<dbReference type="SMART" id="SM00517">
    <property type="entry name" value="PolyA"/>
    <property type="match status" value="1"/>
</dbReference>
<dbReference type="GO" id="GO:0003723">
    <property type="term" value="F:RNA binding"/>
    <property type="evidence" value="ECO:0007669"/>
    <property type="project" value="InterPro"/>
</dbReference>
<dbReference type="Proteomes" id="UP000593562">
    <property type="component" value="Unassembled WGS sequence"/>
</dbReference>
<name>A0A7J7CP07_TRIWF</name>
<dbReference type="Pfam" id="PF00658">
    <property type="entry name" value="MLLE"/>
    <property type="match status" value="1"/>
</dbReference>
<gene>
    <name evidence="2" type="ORF">HS088_TW15G01255</name>
</gene>
<dbReference type="GO" id="GO:0000209">
    <property type="term" value="P:protein polyubiquitination"/>
    <property type="evidence" value="ECO:0007669"/>
    <property type="project" value="TreeGrafter"/>
</dbReference>
<organism evidence="2 3">
    <name type="scientific">Tripterygium wilfordii</name>
    <name type="common">Thunder God vine</name>
    <dbReference type="NCBI Taxonomy" id="458696"/>
    <lineage>
        <taxon>Eukaryota</taxon>
        <taxon>Viridiplantae</taxon>
        <taxon>Streptophyta</taxon>
        <taxon>Embryophyta</taxon>
        <taxon>Tracheophyta</taxon>
        <taxon>Spermatophyta</taxon>
        <taxon>Magnoliopsida</taxon>
        <taxon>eudicotyledons</taxon>
        <taxon>Gunneridae</taxon>
        <taxon>Pentapetalae</taxon>
        <taxon>rosids</taxon>
        <taxon>fabids</taxon>
        <taxon>Celastrales</taxon>
        <taxon>Celastraceae</taxon>
        <taxon>Tripterygium</taxon>
    </lineage>
</organism>
<comment type="caution">
    <text evidence="2">The sequence shown here is derived from an EMBL/GenBank/DDBJ whole genome shotgun (WGS) entry which is preliminary data.</text>
</comment>
<dbReference type="PROSITE" id="PS51309">
    <property type="entry name" value="PABC"/>
    <property type="match status" value="1"/>
</dbReference>
<dbReference type="PANTHER" id="PTHR46276:SF1">
    <property type="entry name" value="E3 UBIQUITIN-PROTEIN LIGASE UBR5"/>
    <property type="match status" value="1"/>
</dbReference>
<dbReference type="GO" id="GO:0034450">
    <property type="term" value="F:ubiquitin-ubiquitin ligase activity"/>
    <property type="evidence" value="ECO:0007669"/>
    <property type="project" value="TreeGrafter"/>
</dbReference>
<dbReference type="SUPFAM" id="SSF63570">
    <property type="entry name" value="PABC (PABP) domain"/>
    <property type="match status" value="1"/>
</dbReference>
<accession>A0A7J7CP07</accession>
<evidence type="ECO:0000313" key="2">
    <source>
        <dbReference type="EMBL" id="KAF5735739.1"/>
    </source>
</evidence>
<dbReference type="GO" id="GO:0005634">
    <property type="term" value="C:nucleus"/>
    <property type="evidence" value="ECO:0007669"/>
    <property type="project" value="TreeGrafter"/>
</dbReference>
<dbReference type="InterPro" id="IPR036053">
    <property type="entry name" value="PABP-dom"/>
</dbReference>
<protein>
    <submittedName>
        <fullName evidence="2">Polyadenylate-binding protein 2-like</fullName>
    </submittedName>
</protein>